<evidence type="ECO:0000256" key="6">
    <source>
        <dbReference type="SAM" id="Coils"/>
    </source>
</evidence>
<evidence type="ECO:0000256" key="1">
    <source>
        <dbReference type="ARBA" id="ARBA00004123"/>
    </source>
</evidence>
<sequence>MARGKVKISFIVDAAARKATYKNRKNNLLKKIDELSILCGIEACAIVYGPLESEPEIWPTPSGVQHVLSKFRTIPEFKKCKKMVNQEVFLKQRIMKAEEQLKRLRKNNKDKEITNLMFQCLKEEFEGHQ</sequence>
<keyword evidence="4" id="KW-0804">Transcription</keyword>
<feature type="coiled-coil region" evidence="6">
    <location>
        <begin position="80"/>
        <end position="114"/>
    </location>
</feature>
<dbReference type="FunFam" id="3.40.1810.10:FF:000018">
    <property type="entry name" value="agamous-like MADS-box protein AGL80"/>
    <property type="match status" value="1"/>
</dbReference>
<evidence type="ECO:0000256" key="2">
    <source>
        <dbReference type="ARBA" id="ARBA00023015"/>
    </source>
</evidence>
<dbReference type="PANTHER" id="PTHR48019">
    <property type="entry name" value="SERUM RESPONSE FACTOR HOMOLOG"/>
    <property type="match status" value="1"/>
</dbReference>
<dbReference type="InterPro" id="IPR033897">
    <property type="entry name" value="SRF-like_MADS-box"/>
</dbReference>
<keyword evidence="5" id="KW-0539">Nucleus</keyword>
<dbReference type="SUPFAM" id="SSF55455">
    <property type="entry name" value="SRF-like"/>
    <property type="match status" value="1"/>
</dbReference>
<name>A0A2Z6MVE6_TRISU</name>
<dbReference type="Pfam" id="PF00319">
    <property type="entry name" value="SRF-TF"/>
    <property type="match status" value="1"/>
</dbReference>
<accession>A0A2Z6MVE6</accession>
<dbReference type="CDD" id="cd00266">
    <property type="entry name" value="MADS_SRF_like"/>
    <property type="match status" value="1"/>
</dbReference>
<evidence type="ECO:0000256" key="4">
    <source>
        <dbReference type="ARBA" id="ARBA00023163"/>
    </source>
</evidence>
<dbReference type="Gene3D" id="3.40.1810.10">
    <property type="entry name" value="Transcription factor, MADS-box"/>
    <property type="match status" value="1"/>
</dbReference>
<keyword evidence="2" id="KW-0805">Transcription regulation</keyword>
<evidence type="ECO:0000259" key="7">
    <source>
        <dbReference type="PROSITE" id="PS50066"/>
    </source>
</evidence>
<evidence type="ECO:0000256" key="5">
    <source>
        <dbReference type="ARBA" id="ARBA00023242"/>
    </source>
</evidence>
<dbReference type="InterPro" id="IPR002100">
    <property type="entry name" value="TF_MADSbox"/>
</dbReference>
<keyword evidence="9" id="KW-1185">Reference proteome</keyword>
<evidence type="ECO:0000256" key="3">
    <source>
        <dbReference type="ARBA" id="ARBA00023125"/>
    </source>
</evidence>
<keyword evidence="3" id="KW-0238">DNA-binding</keyword>
<evidence type="ECO:0000313" key="8">
    <source>
        <dbReference type="EMBL" id="GAU35996.1"/>
    </source>
</evidence>
<feature type="domain" description="MADS-box" evidence="7">
    <location>
        <begin position="1"/>
        <end position="49"/>
    </location>
</feature>
<dbReference type="Proteomes" id="UP000242715">
    <property type="component" value="Unassembled WGS sequence"/>
</dbReference>
<reference evidence="9" key="1">
    <citation type="journal article" date="2017" name="Front. Plant Sci.">
        <title>Climate Clever Clovers: New Paradigm to Reduce the Environmental Footprint of Ruminants by Breeding Low Methanogenic Forages Utilizing Haplotype Variation.</title>
        <authorList>
            <person name="Kaur P."/>
            <person name="Appels R."/>
            <person name="Bayer P.E."/>
            <person name="Keeble-Gagnere G."/>
            <person name="Wang J."/>
            <person name="Hirakawa H."/>
            <person name="Shirasawa K."/>
            <person name="Vercoe P."/>
            <person name="Stefanova K."/>
            <person name="Durmic Z."/>
            <person name="Nichols P."/>
            <person name="Revell C."/>
            <person name="Isobe S.N."/>
            <person name="Edwards D."/>
            <person name="Erskine W."/>
        </authorList>
    </citation>
    <scope>NUCLEOTIDE SEQUENCE [LARGE SCALE GENOMIC DNA]</scope>
    <source>
        <strain evidence="9">cv. Daliak</strain>
    </source>
</reference>
<dbReference type="OrthoDB" id="1692623at2759"/>
<dbReference type="GO" id="GO:0000981">
    <property type="term" value="F:DNA-binding transcription factor activity, RNA polymerase II-specific"/>
    <property type="evidence" value="ECO:0007669"/>
    <property type="project" value="InterPro"/>
</dbReference>
<dbReference type="GO" id="GO:0005634">
    <property type="term" value="C:nucleus"/>
    <property type="evidence" value="ECO:0007669"/>
    <property type="project" value="UniProtKB-SubCell"/>
</dbReference>
<organism evidence="8 9">
    <name type="scientific">Trifolium subterraneum</name>
    <name type="common">Subterranean clover</name>
    <dbReference type="NCBI Taxonomy" id="3900"/>
    <lineage>
        <taxon>Eukaryota</taxon>
        <taxon>Viridiplantae</taxon>
        <taxon>Streptophyta</taxon>
        <taxon>Embryophyta</taxon>
        <taxon>Tracheophyta</taxon>
        <taxon>Spermatophyta</taxon>
        <taxon>Magnoliopsida</taxon>
        <taxon>eudicotyledons</taxon>
        <taxon>Gunneridae</taxon>
        <taxon>Pentapetalae</taxon>
        <taxon>rosids</taxon>
        <taxon>fabids</taxon>
        <taxon>Fabales</taxon>
        <taxon>Fabaceae</taxon>
        <taxon>Papilionoideae</taxon>
        <taxon>50 kb inversion clade</taxon>
        <taxon>NPAAA clade</taxon>
        <taxon>Hologalegina</taxon>
        <taxon>IRL clade</taxon>
        <taxon>Trifolieae</taxon>
        <taxon>Trifolium</taxon>
    </lineage>
</organism>
<evidence type="ECO:0000313" key="9">
    <source>
        <dbReference type="Proteomes" id="UP000242715"/>
    </source>
</evidence>
<dbReference type="PRINTS" id="PR00404">
    <property type="entry name" value="MADSDOMAIN"/>
</dbReference>
<dbReference type="InterPro" id="IPR036879">
    <property type="entry name" value="TF_MADSbox_sf"/>
</dbReference>
<dbReference type="AlphaFoldDB" id="A0A2Z6MVE6"/>
<proteinExistence type="predicted"/>
<protein>
    <recommendedName>
        <fullName evidence="7">MADS-box domain-containing protein</fullName>
    </recommendedName>
</protein>
<dbReference type="GO" id="GO:0000987">
    <property type="term" value="F:cis-regulatory region sequence-specific DNA binding"/>
    <property type="evidence" value="ECO:0007669"/>
    <property type="project" value="InterPro"/>
</dbReference>
<dbReference type="SMART" id="SM00432">
    <property type="entry name" value="MADS"/>
    <property type="match status" value="1"/>
</dbReference>
<comment type="subcellular location">
    <subcellularLocation>
        <location evidence="1">Nucleus</location>
    </subcellularLocation>
</comment>
<dbReference type="GO" id="GO:0045944">
    <property type="term" value="P:positive regulation of transcription by RNA polymerase II"/>
    <property type="evidence" value="ECO:0007669"/>
    <property type="project" value="InterPro"/>
</dbReference>
<keyword evidence="6" id="KW-0175">Coiled coil</keyword>
<dbReference type="PROSITE" id="PS50066">
    <property type="entry name" value="MADS_BOX_2"/>
    <property type="match status" value="1"/>
</dbReference>
<dbReference type="EMBL" id="DF973613">
    <property type="protein sequence ID" value="GAU35996.1"/>
    <property type="molecule type" value="Genomic_DNA"/>
</dbReference>
<gene>
    <name evidence="8" type="ORF">TSUD_211330</name>
</gene>
<dbReference type="InterPro" id="IPR050142">
    <property type="entry name" value="MADS-box/MEF2_TF"/>
</dbReference>
<dbReference type="GO" id="GO:0046983">
    <property type="term" value="F:protein dimerization activity"/>
    <property type="evidence" value="ECO:0007669"/>
    <property type="project" value="InterPro"/>
</dbReference>